<dbReference type="Proteomes" id="UP000054928">
    <property type="component" value="Unassembled WGS sequence"/>
</dbReference>
<organism evidence="1 2">
    <name type="scientific">Plasmopara halstedii</name>
    <name type="common">Downy mildew of sunflower</name>
    <dbReference type="NCBI Taxonomy" id="4781"/>
    <lineage>
        <taxon>Eukaryota</taxon>
        <taxon>Sar</taxon>
        <taxon>Stramenopiles</taxon>
        <taxon>Oomycota</taxon>
        <taxon>Peronosporomycetes</taxon>
        <taxon>Peronosporales</taxon>
        <taxon>Peronosporaceae</taxon>
        <taxon>Plasmopara</taxon>
    </lineage>
</organism>
<sequence length="467" mass="52722">MKFISPSTYLKNAPDKLAAAYELYQKAGVDKVTKNLFRSSAYRNWSRYLRDAFPNDFKRVAQLRVAVLVEHGQDTLINSILTAQVVRRKLPINGATEAALIEFLANAKGVQNEFAVRLNDALFTYSKNLQKLDGSTKGLFRESFKDIGERLEGELLPTINTKNLVDDGVVRPTLSSKRKGRREHHIYLRDASDIYRAAAILLRKAQVDKAKGDLFTSPEFQTWSKLIEDAFPEKPGLGARIKVIALSKVFGRKRIIDAISTAQVDNGKLAFDEYFIDKMLADGDDFKDSLIRLSKNLQLRGGDSRTIGEQLEGELAVRHIGTRELHDVINLPNVQKWYYSLPKKEGKTPASVLFQQFERQWIKYDTIGDTYLTAKNSAAEKMMKEVVDYVLERRMDKAIVGDSYKFDSWIETAAILKADLTTSVLPTLQKIFSKEKILLLCADVTTSSEEAKALVNKIQNAIKPSKT</sequence>
<dbReference type="EMBL" id="CCYD01000667">
    <property type="protein sequence ID" value="CEG43541.1"/>
    <property type="molecule type" value="Genomic_DNA"/>
</dbReference>
<reference evidence="2" key="1">
    <citation type="submission" date="2014-09" db="EMBL/GenBank/DDBJ databases">
        <authorList>
            <person name="Sharma Rahul"/>
            <person name="Thines Marco"/>
        </authorList>
    </citation>
    <scope>NUCLEOTIDE SEQUENCE [LARGE SCALE GENOMIC DNA]</scope>
</reference>
<keyword evidence="2" id="KW-1185">Reference proteome</keyword>
<evidence type="ECO:0000313" key="2">
    <source>
        <dbReference type="Proteomes" id="UP000054928"/>
    </source>
</evidence>
<accession>A0A0P1AQJ2</accession>
<name>A0A0P1AQJ2_PLAHL</name>
<dbReference type="AlphaFoldDB" id="A0A0P1AQJ2"/>
<protein>
    <submittedName>
        <fullName evidence="1">Uncharacterized protein</fullName>
    </submittedName>
</protein>
<dbReference type="RefSeq" id="XP_024579910.1">
    <property type="nucleotide sequence ID" value="XM_024729543.1"/>
</dbReference>
<dbReference type="GeneID" id="36408788"/>
<evidence type="ECO:0000313" key="1">
    <source>
        <dbReference type="EMBL" id="CEG43541.1"/>
    </source>
</evidence>
<proteinExistence type="predicted"/>